<name>A0A2S4RXM8_CITAM</name>
<dbReference type="AlphaFoldDB" id="A0A2S4RXM8"/>
<dbReference type="PANTHER" id="PTHR10629:SF52">
    <property type="entry name" value="DNA (CYTOSINE-5)-METHYLTRANSFERASE 1"/>
    <property type="match status" value="1"/>
</dbReference>
<dbReference type="Pfam" id="PF00145">
    <property type="entry name" value="DNA_methylase"/>
    <property type="match status" value="1"/>
</dbReference>
<keyword evidence="3 6" id="KW-0949">S-adenosyl-L-methionine</keyword>
<evidence type="ECO:0000256" key="6">
    <source>
        <dbReference type="PROSITE-ProRule" id="PRU01016"/>
    </source>
</evidence>
<dbReference type="GO" id="GO:0003677">
    <property type="term" value="F:DNA binding"/>
    <property type="evidence" value="ECO:0007669"/>
    <property type="project" value="TreeGrafter"/>
</dbReference>
<evidence type="ECO:0000256" key="4">
    <source>
        <dbReference type="ARBA" id="ARBA00022747"/>
    </source>
</evidence>
<dbReference type="Proteomes" id="UP000237003">
    <property type="component" value="Unassembled WGS sequence"/>
</dbReference>
<proteinExistence type="inferred from homology"/>
<dbReference type="GO" id="GO:0009307">
    <property type="term" value="P:DNA restriction-modification system"/>
    <property type="evidence" value="ECO:0007669"/>
    <property type="project" value="UniProtKB-KW"/>
</dbReference>
<gene>
    <name evidence="9" type="ORF">C3430_14025</name>
</gene>
<dbReference type="InterPro" id="IPR001525">
    <property type="entry name" value="C5_MeTfrase"/>
</dbReference>
<organism evidence="9 10">
    <name type="scientific">Citrobacter amalonaticus</name>
    <dbReference type="NCBI Taxonomy" id="35703"/>
    <lineage>
        <taxon>Bacteria</taxon>
        <taxon>Pseudomonadati</taxon>
        <taxon>Pseudomonadota</taxon>
        <taxon>Gammaproteobacteria</taxon>
        <taxon>Enterobacterales</taxon>
        <taxon>Enterobacteriaceae</taxon>
        <taxon>Citrobacter</taxon>
    </lineage>
</organism>
<protein>
    <recommendedName>
        <fullName evidence="8">Cytosine-specific methyltransferase</fullName>
        <ecNumber evidence="8">2.1.1.37</ecNumber>
    </recommendedName>
</protein>
<dbReference type="PANTHER" id="PTHR10629">
    <property type="entry name" value="CYTOSINE-SPECIFIC METHYLTRANSFERASE"/>
    <property type="match status" value="1"/>
</dbReference>
<dbReference type="InterPro" id="IPR029063">
    <property type="entry name" value="SAM-dependent_MTases_sf"/>
</dbReference>
<dbReference type="GO" id="GO:0003886">
    <property type="term" value="F:DNA (cytosine-5-)-methyltransferase activity"/>
    <property type="evidence" value="ECO:0007669"/>
    <property type="project" value="UniProtKB-EC"/>
</dbReference>
<feature type="active site" evidence="6">
    <location>
        <position position="116"/>
    </location>
</feature>
<dbReference type="EC" id="2.1.1.37" evidence="8"/>
<keyword evidence="1 6" id="KW-0489">Methyltransferase</keyword>
<evidence type="ECO:0000256" key="8">
    <source>
        <dbReference type="RuleBase" id="RU000417"/>
    </source>
</evidence>
<dbReference type="Gene3D" id="3.40.50.150">
    <property type="entry name" value="Vaccinia Virus protein VP39"/>
    <property type="match status" value="1"/>
</dbReference>
<dbReference type="RefSeq" id="WP_103778231.1">
    <property type="nucleotide sequence ID" value="NZ_PQLX01000004.1"/>
</dbReference>
<reference evidence="9 10" key="1">
    <citation type="submission" date="2018-01" db="EMBL/GenBank/DDBJ databases">
        <title>Complete genome sequences of 14 Citrobacter spp. isolated from plant in Canada.</title>
        <authorList>
            <person name="Bhandare S.G."/>
            <person name="Colavecchio A."/>
            <person name="Jeukens J."/>
            <person name="Emond-Rheault J.-G."/>
            <person name="Freschi L."/>
            <person name="Hamel J."/>
            <person name="Kukavica-Ibrulj I."/>
            <person name="Levesque R."/>
            <person name="Goodridge L."/>
        </authorList>
    </citation>
    <scope>NUCLEOTIDE SEQUENCE [LARGE SCALE GENOMIC DNA]</scope>
    <source>
        <strain evidence="9 10">S1285</strain>
    </source>
</reference>
<dbReference type="GO" id="GO:0044027">
    <property type="term" value="P:negative regulation of gene expression via chromosomal CpG island methylation"/>
    <property type="evidence" value="ECO:0007669"/>
    <property type="project" value="TreeGrafter"/>
</dbReference>
<dbReference type="Gene3D" id="3.90.120.10">
    <property type="entry name" value="DNA Methylase, subunit A, domain 2"/>
    <property type="match status" value="1"/>
</dbReference>
<dbReference type="SUPFAM" id="SSF53335">
    <property type="entry name" value="S-adenosyl-L-methionine-dependent methyltransferases"/>
    <property type="match status" value="1"/>
</dbReference>
<keyword evidence="2 6" id="KW-0808">Transferase</keyword>
<comment type="similarity">
    <text evidence="6 7">Belongs to the class I-like SAM-binding methyltransferase superfamily. C5-methyltransferase family.</text>
</comment>
<dbReference type="OrthoDB" id="9813719at2"/>
<evidence type="ECO:0000256" key="7">
    <source>
        <dbReference type="RuleBase" id="RU000416"/>
    </source>
</evidence>
<dbReference type="PROSITE" id="PS51679">
    <property type="entry name" value="SAM_MT_C5"/>
    <property type="match status" value="1"/>
</dbReference>
<keyword evidence="4" id="KW-0680">Restriction system</keyword>
<sequence>MLPLDCDNCPLTVKLVVRKRLLIRVKDKLNKIKAIDLFSGAGGFSLAALDLGIEILAAIELDKDACDTYRKNLIQKRENSIKLLNKDIMAISPDELMDSLQLKEKELDLIIGGPPCQGFSSHRIKNAGVNDPRNELLIRYYDFVKIFQPKMFLVENVPGLLWEKHKDYLNNFKRLAANSGYNILGPLKLNAKDYGVPQNRNRVFILGLRDDISISEGDWPPSPTHFKDKKPYWVNASEIFEKPTSSIIEKITAVLGQDVAHKLKFRNTLKENKSDPNNIHMNHADYMIERFSLTPINGSREDVDFRLPCHSNGYVGHKDVYGRIRLSLPGPTITTGCFNPSKGRFLHPWDNHGITVRQAARFQTFPDDYIFSGGIISQGKQVGNAVPVNLGKILLKSCVEIIINNSHRDDKNADEIS</sequence>
<evidence type="ECO:0000256" key="1">
    <source>
        <dbReference type="ARBA" id="ARBA00022603"/>
    </source>
</evidence>
<evidence type="ECO:0000313" key="9">
    <source>
        <dbReference type="EMBL" id="POU65297.1"/>
    </source>
</evidence>
<comment type="catalytic activity">
    <reaction evidence="5 8">
        <text>a 2'-deoxycytidine in DNA + S-adenosyl-L-methionine = a 5-methyl-2'-deoxycytidine in DNA + S-adenosyl-L-homocysteine + H(+)</text>
        <dbReference type="Rhea" id="RHEA:13681"/>
        <dbReference type="Rhea" id="RHEA-COMP:11369"/>
        <dbReference type="Rhea" id="RHEA-COMP:11370"/>
        <dbReference type="ChEBI" id="CHEBI:15378"/>
        <dbReference type="ChEBI" id="CHEBI:57856"/>
        <dbReference type="ChEBI" id="CHEBI:59789"/>
        <dbReference type="ChEBI" id="CHEBI:85452"/>
        <dbReference type="ChEBI" id="CHEBI:85454"/>
        <dbReference type="EC" id="2.1.1.37"/>
    </reaction>
</comment>
<dbReference type="GO" id="GO:0032259">
    <property type="term" value="P:methylation"/>
    <property type="evidence" value="ECO:0007669"/>
    <property type="project" value="UniProtKB-KW"/>
</dbReference>
<accession>A0A2S4RXM8</accession>
<dbReference type="NCBIfam" id="TIGR00675">
    <property type="entry name" value="dcm"/>
    <property type="match status" value="1"/>
</dbReference>
<dbReference type="InterPro" id="IPR018117">
    <property type="entry name" value="C5_DNA_meth_AS"/>
</dbReference>
<dbReference type="InterPro" id="IPR050390">
    <property type="entry name" value="C5-Methyltransferase"/>
</dbReference>
<evidence type="ECO:0000256" key="2">
    <source>
        <dbReference type="ARBA" id="ARBA00022679"/>
    </source>
</evidence>
<comment type="caution">
    <text evidence="9">The sequence shown here is derived from an EMBL/GenBank/DDBJ whole genome shotgun (WGS) entry which is preliminary data.</text>
</comment>
<dbReference type="EMBL" id="PQLX01000004">
    <property type="protein sequence ID" value="POU65297.1"/>
    <property type="molecule type" value="Genomic_DNA"/>
</dbReference>
<dbReference type="PROSITE" id="PS00094">
    <property type="entry name" value="C5_MTASE_1"/>
    <property type="match status" value="1"/>
</dbReference>
<evidence type="ECO:0000256" key="3">
    <source>
        <dbReference type="ARBA" id="ARBA00022691"/>
    </source>
</evidence>
<dbReference type="PRINTS" id="PR00105">
    <property type="entry name" value="C5METTRFRASE"/>
</dbReference>
<evidence type="ECO:0000313" key="10">
    <source>
        <dbReference type="Proteomes" id="UP000237003"/>
    </source>
</evidence>
<evidence type="ECO:0000256" key="5">
    <source>
        <dbReference type="ARBA" id="ARBA00047422"/>
    </source>
</evidence>